<feature type="transmembrane region" description="Helical" evidence="1">
    <location>
        <begin position="72"/>
        <end position="90"/>
    </location>
</feature>
<protein>
    <submittedName>
        <fullName evidence="2">Uncharacterized protein</fullName>
    </submittedName>
</protein>
<feature type="transmembrane region" description="Helical" evidence="1">
    <location>
        <begin position="102"/>
        <end position="119"/>
    </location>
</feature>
<organism evidence="2 3">
    <name type="scientific">Enterococcus faecalis</name>
    <name type="common">Streptococcus faecalis</name>
    <dbReference type="NCBI Taxonomy" id="1351"/>
    <lineage>
        <taxon>Bacteria</taxon>
        <taxon>Bacillati</taxon>
        <taxon>Bacillota</taxon>
        <taxon>Bacilli</taxon>
        <taxon>Lactobacillales</taxon>
        <taxon>Enterococcaceae</taxon>
        <taxon>Enterococcus</taxon>
    </lineage>
</organism>
<sequence length="165" mass="19586">GKTIKKRLQDYGVGGYLKFIIKKHFNNTDRGDFGWGSDGTPQKPENKSKSKFQSFFRDFYYQQGKRTRTLRFYMQILWIFTLFGMYLTTVSFDKKQISYRELIIKLTIIGAMMFLLLFEGGRSRYLIQFLPFFYLLSAIGWESVLTATNRRKKENVKTFYSSTML</sequence>
<comment type="caution">
    <text evidence="2">The sequence shown here is derived from an EMBL/GenBank/DDBJ whole genome shotgun (WGS) entry which is preliminary data.</text>
</comment>
<gene>
    <name evidence="2" type="ORF">EY666_19280</name>
</gene>
<dbReference type="Proteomes" id="UP000305511">
    <property type="component" value="Unassembled WGS sequence"/>
</dbReference>
<feature type="non-terminal residue" evidence="2">
    <location>
        <position position="1"/>
    </location>
</feature>
<reference evidence="2 3" key="1">
    <citation type="submission" date="2019-02" db="EMBL/GenBank/DDBJ databases">
        <title>Bacteria dissemination in different level of health care in South Africa: the effectiveness of infections prevention and control.</title>
        <authorList>
            <person name="Shobo C."/>
            <person name="Amoako D.G."/>
            <person name="Allam M."/>
            <person name="Ismail A."/>
            <person name="Bester L.A."/>
            <person name="Essack S.Y."/>
        </authorList>
    </citation>
    <scope>NUCLEOTIDE SEQUENCE [LARGE SCALE GENOMIC DNA]</scope>
    <source>
        <strain evidence="2 3">2SIL2</strain>
    </source>
</reference>
<keyword evidence="1" id="KW-0472">Membrane</keyword>
<accession>A0A4U3KBI6</accession>
<keyword evidence="1" id="KW-0812">Transmembrane</keyword>
<feature type="transmembrane region" description="Helical" evidence="1">
    <location>
        <begin position="125"/>
        <end position="145"/>
    </location>
</feature>
<dbReference type="AlphaFoldDB" id="A0A4U3KBI6"/>
<proteinExistence type="predicted"/>
<evidence type="ECO:0000256" key="1">
    <source>
        <dbReference type="SAM" id="Phobius"/>
    </source>
</evidence>
<dbReference type="EMBL" id="SIYF01000724">
    <property type="protein sequence ID" value="TKK58788.1"/>
    <property type="molecule type" value="Genomic_DNA"/>
</dbReference>
<name>A0A4U3KBI6_ENTFL</name>
<evidence type="ECO:0000313" key="3">
    <source>
        <dbReference type="Proteomes" id="UP000305511"/>
    </source>
</evidence>
<evidence type="ECO:0000313" key="2">
    <source>
        <dbReference type="EMBL" id="TKK58788.1"/>
    </source>
</evidence>
<keyword evidence="1" id="KW-1133">Transmembrane helix</keyword>